<evidence type="ECO:0000313" key="2">
    <source>
        <dbReference type="EMBL" id="KAK1645972.1"/>
    </source>
</evidence>
<keyword evidence="3" id="KW-1185">Reference proteome</keyword>
<gene>
    <name evidence="2" type="ORF">QYE76_063777</name>
</gene>
<evidence type="ECO:0000313" key="3">
    <source>
        <dbReference type="Proteomes" id="UP001231189"/>
    </source>
</evidence>
<sequence>MAVERPAKSMSSCYRGSTLSSLQANPQYYPHAFSWEGEYFCCTFNRFIGSLLFLVLIVSFSVHAFQVDEIFVQTLKDAGLYDTIWLASVMVLHVQTVGVQGYQRTHTLCSCLSTWIKIPFSSSICYCCSMSSGKHK</sequence>
<dbReference type="Proteomes" id="UP001231189">
    <property type="component" value="Unassembled WGS sequence"/>
</dbReference>
<protein>
    <submittedName>
        <fullName evidence="2">Uncharacterized protein</fullName>
    </submittedName>
</protein>
<keyword evidence="1" id="KW-0812">Transmembrane</keyword>
<dbReference type="EMBL" id="JAUUTY010000004">
    <property type="protein sequence ID" value="KAK1645972.1"/>
    <property type="molecule type" value="Genomic_DNA"/>
</dbReference>
<keyword evidence="1" id="KW-0472">Membrane</keyword>
<keyword evidence="1" id="KW-1133">Transmembrane helix</keyword>
<comment type="caution">
    <text evidence="2">The sequence shown here is derived from an EMBL/GenBank/DDBJ whole genome shotgun (WGS) entry which is preliminary data.</text>
</comment>
<dbReference type="Gene3D" id="3.30.300.10">
    <property type="match status" value="1"/>
</dbReference>
<organism evidence="2 3">
    <name type="scientific">Lolium multiflorum</name>
    <name type="common">Italian ryegrass</name>
    <name type="synonym">Lolium perenne subsp. multiflorum</name>
    <dbReference type="NCBI Taxonomy" id="4521"/>
    <lineage>
        <taxon>Eukaryota</taxon>
        <taxon>Viridiplantae</taxon>
        <taxon>Streptophyta</taxon>
        <taxon>Embryophyta</taxon>
        <taxon>Tracheophyta</taxon>
        <taxon>Spermatophyta</taxon>
        <taxon>Magnoliopsida</taxon>
        <taxon>Liliopsida</taxon>
        <taxon>Poales</taxon>
        <taxon>Poaceae</taxon>
        <taxon>BOP clade</taxon>
        <taxon>Pooideae</taxon>
        <taxon>Poodae</taxon>
        <taxon>Poeae</taxon>
        <taxon>Poeae Chloroplast Group 2 (Poeae type)</taxon>
        <taxon>Loliodinae</taxon>
        <taxon>Loliinae</taxon>
        <taxon>Lolium</taxon>
    </lineage>
</organism>
<dbReference type="AlphaFoldDB" id="A0AAD8S835"/>
<reference evidence="2" key="1">
    <citation type="submission" date="2023-07" db="EMBL/GenBank/DDBJ databases">
        <title>A chromosome-level genome assembly of Lolium multiflorum.</title>
        <authorList>
            <person name="Chen Y."/>
            <person name="Copetti D."/>
            <person name="Kolliker R."/>
            <person name="Studer B."/>
        </authorList>
    </citation>
    <scope>NUCLEOTIDE SEQUENCE</scope>
    <source>
        <strain evidence="2">02402/16</strain>
        <tissue evidence="2">Leaf</tissue>
    </source>
</reference>
<feature type="transmembrane region" description="Helical" evidence="1">
    <location>
        <begin position="47"/>
        <end position="65"/>
    </location>
</feature>
<accession>A0AAD8S835</accession>
<evidence type="ECO:0000256" key="1">
    <source>
        <dbReference type="SAM" id="Phobius"/>
    </source>
</evidence>
<proteinExistence type="predicted"/>
<dbReference type="SUPFAM" id="SSF54810">
    <property type="entry name" value="GMP synthetase C-terminal dimerisation domain"/>
    <property type="match status" value="1"/>
</dbReference>
<name>A0AAD8S835_LOLMU</name>